<dbReference type="AlphaFoldDB" id="A0A135ZAR8"/>
<dbReference type="PANTHER" id="PTHR46558:SF11">
    <property type="entry name" value="HTH-TYPE TRANSCRIPTIONAL REGULATOR XRE"/>
    <property type="match status" value="1"/>
</dbReference>
<dbReference type="EMBL" id="SCLX01000098">
    <property type="protein sequence ID" value="RXF55185.1"/>
    <property type="molecule type" value="Genomic_DNA"/>
</dbReference>
<keyword evidence="9" id="KW-1185">Reference proteome</keyword>
<reference evidence="3 8" key="2">
    <citation type="submission" date="2019-09" db="EMBL/GenBank/DDBJ databases">
        <title>Comparative analysis of L. crispatus genomes revealed niche specific adaptation to different host and body sites.</title>
        <authorList>
            <person name="Pan M."/>
            <person name="Hidalgo-Cantabrana C."/>
            <person name="Barrangou R."/>
        </authorList>
    </citation>
    <scope>NUCLEOTIDE SEQUENCE [LARGE SCALE GENOMIC DNA]</scope>
    <source>
        <strain evidence="3 8">NCK2488</strain>
    </source>
</reference>
<evidence type="ECO:0000313" key="3">
    <source>
        <dbReference type="EMBL" id="KAA8812102.1"/>
    </source>
</evidence>
<dbReference type="InterPro" id="IPR010982">
    <property type="entry name" value="Lambda_DNA-bd_dom_sf"/>
</dbReference>
<dbReference type="EMBL" id="JBETVU010000012">
    <property type="protein sequence ID" value="MES5150367.1"/>
    <property type="molecule type" value="Genomic_DNA"/>
</dbReference>
<evidence type="ECO:0000313" key="4">
    <source>
        <dbReference type="EMBL" id="MDT9610372.1"/>
    </source>
</evidence>
<dbReference type="Proteomes" id="UP001434419">
    <property type="component" value="Unassembled WGS sequence"/>
</dbReference>
<dbReference type="Pfam" id="PF01381">
    <property type="entry name" value="HTH_3"/>
    <property type="match status" value="1"/>
</dbReference>
<dbReference type="InterPro" id="IPR001387">
    <property type="entry name" value="Cro/C1-type_HTH"/>
</dbReference>
<dbReference type="EMBL" id="JAVTXN010000065">
    <property type="protein sequence ID" value="MDT9610372.1"/>
    <property type="molecule type" value="Genomic_DNA"/>
</dbReference>
<evidence type="ECO:0000256" key="1">
    <source>
        <dbReference type="ARBA" id="ARBA00023125"/>
    </source>
</evidence>
<dbReference type="PROSITE" id="PS50943">
    <property type="entry name" value="HTH_CROC1"/>
    <property type="match status" value="1"/>
</dbReference>
<dbReference type="RefSeq" id="WP_005721899.1">
    <property type="nucleotide sequence ID" value="NZ_CP033426.1"/>
</dbReference>
<reference evidence="5" key="4">
    <citation type="submission" date="2024-06" db="EMBL/GenBank/DDBJ databases">
        <title>Vaginal Lactobacillus fatty acid response mechanisms reveal a metabolite-targeted strategy for bacterial vaginosis treatment.</title>
        <authorList>
            <person name="Zhu M."/>
            <person name="Blainey P.C."/>
            <person name="Bloom S.M."/>
            <person name="Kwon D.S."/>
        </authorList>
    </citation>
    <scope>NUCLEOTIDE SEQUENCE</scope>
    <source>
        <strain evidence="5">194_F1_1</strain>
    </source>
</reference>
<proteinExistence type="predicted"/>
<organism evidence="3 8">
    <name type="scientific">Lactobacillus crispatus</name>
    <dbReference type="NCBI Taxonomy" id="47770"/>
    <lineage>
        <taxon>Bacteria</taxon>
        <taxon>Bacillati</taxon>
        <taxon>Bacillota</taxon>
        <taxon>Bacilli</taxon>
        <taxon>Lactobacillales</taxon>
        <taxon>Lactobacillaceae</taxon>
        <taxon>Lactobacillus</taxon>
    </lineage>
</organism>
<dbReference type="Gene3D" id="1.10.260.40">
    <property type="entry name" value="lambda repressor-like DNA-binding domains"/>
    <property type="match status" value="1"/>
</dbReference>
<dbReference type="SMART" id="SM00530">
    <property type="entry name" value="HTH_XRE"/>
    <property type="match status" value="1"/>
</dbReference>
<evidence type="ECO:0000313" key="6">
    <source>
        <dbReference type="EMBL" id="RXF55185.1"/>
    </source>
</evidence>
<evidence type="ECO:0000313" key="7">
    <source>
        <dbReference type="Proteomes" id="UP000289808"/>
    </source>
</evidence>
<evidence type="ECO:0000313" key="8">
    <source>
        <dbReference type="Proteomes" id="UP000324504"/>
    </source>
</evidence>
<dbReference type="SUPFAM" id="SSF47413">
    <property type="entry name" value="lambda repressor-like DNA-binding domains"/>
    <property type="match status" value="1"/>
</dbReference>
<name>A0A135ZAR8_9LACO</name>
<evidence type="ECO:0000259" key="2">
    <source>
        <dbReference type="PROSITE" id="PS50943"/>
    </source>
</evidence>
<protein>
    <submittedName>
        <fullName evidence="3">Helix-turn-helix transcriptional regulator</fullName>
    </submittedName>
    <submittedName>
        <fullName evidence="6">XRE family transcriptional regulator</fullName>
    </submittedName>
</protein>
<accession>A0A135ZAR8</accession>
<reference evidence="6 7" key="1">
    <citation type="submission" date="2019-01" db="EMBL/GenBank/DDBJ databases">
        <title>The genome sequence of Lactobacillus crispatus L49.</title>
        <authorList>
            <person name="Zhong J."/>
            <person name="Zhang J."/>
        </authorList>
    </citation>
    <scope>NUCLEOTIDE SEQUENCE [LARGE SCALE GENOMIC DNA]</scope>
    <source>
        <strain evidence="6 7">L49</strain>
    </source>
</reference>
<reference evidence="4" key="3">
    <citation type="submission" date="2023-08" db="EMBL/GenBank/DDBJ databases">
        <title>Lactobacillus from the Female Urinary Tract.</title>
        <authorList>
            <person name="Stegman N."/>
            <person name="Jackson B."/>
            <person name="Steiling M."/>
            <person name="Sedano C."/>
            <person name="Wolfe A."/>
            <person name="Putonti C."/>
        </authorList>
    </citation>
    <scope>NUCLEOTIDE SEQUENCE</scope>
    <source>
        <strain evidence="4">UMB5661</strain>
    </source>
</reference>
<dbReference type="Proteomes" id="UP001253287">
    <property type="component" value="Unassembled WGS sequence"/>
</dbReference>
<dbReference type="PANTHER" id="PTHR46558">
    <property type="entry name" value="TRACRIPTIONAL REGULATORY PROTEIN-RELATED-RELATED"/>
    <property type="match status" value="1"/>
</dbReference>
<feature type="domain" description="HTH cro/C1-type" evidence="2">
    <location>
        <begin position="6"/>
        <end position="66"/>
    </location>
</feature>
<evidence type="ECO:0000313" key="9">
    <source>
        <dbReference type="Proteomes" id="UP001434419"/>
    </source>
</evidence>
<dbReference type="CDD" id="cd00093">
    <property type="entry name" value="HTH_XRE"/>
    <property type="match status" value="1"/>
</dbReference>
<keyword evidence="1" id="KW-0238">DNA-binding</keyword>
<evidence type="ECO:0000313" key="5">
    <source>
        <dbReference type="EMBL" id="MES5150367.1"/>
    </source>
</evidence>
<gene>
    <name evidence="5" type="ORF">ABVC42_10705</name>
    <name evidence="6" type="ORF">ERD32_11070</name>
    <name evidence="3" type="ORF">F1C09_07795</name>
    <name evidence="4" type="ORF">RON39_09670</name>
</gene>
<sequence length="254" mass="29462">MVLPRIKEIREKMDKTQAQLSDYLSNEKGLNISRGTIAKYESGVNYPSPQTMSKLAHALNVSEYYLSGKGTQRSDVDHKLVSLLHNKYFNVSDFTDEFHQYLKNYLLFLGDYNTPLNFYRNKDGDIDKTAEKTHFPQFDEINEFWKKDFSFLFKDLNFINSLVGTTNKEFENLVLNKLKDQYSKDVDNRNFNILIDEVDNMAHNIELTASKVINTQATKKELLSAIDQGIQSLQFAKENFFSSDNSDKSKNDKQ</sequence>
<comment type="caution">
    <text evidence="3">The sequence shown here is derived from an EMBL/GenBank/DDBJ whole genome shotgun (WGS) entry which is preliminary data.</text>
</comment>
<dbReference type="EMBL" id="VUAV01000049">
    <property type="protein sequence ID" value="KAA8812102.1"/>
    <property type="molecule type" value="Genomic_DNA"/>
</dbReference>
<dbReference type="GO" id="GO:0003677">
    <property type="term" value="F:DNA binding"/>
    <property type="evidence" value="ECO:0007669"/>
    <property type="project" value="UniProtKB-KW"/>
</dbReference>
<dbReference type="Proteomes" id="UP000289808">
    <property type="component" value="Unassembled WGS sequence"/>
</dbReference>
<dbReference type="Proteomes" id="UP000324504">
    <property type="component" value="Unassembled WGS sequence"/>
</dbReference>